<feature type="compositionally biased region" description="Polar residues" evidence="1">
    <location>
        <begin position="101"/>
        <end position="113"/>
    </location>
</feature>
<evidence type="ECO:0000313" key="3">
    <source>
        <dbReference type="Proteomes" id="UP000499080"/>
    </source>
</evidence>
<evidence type="ECO:0000313" key="2">
    <source>
        <dbReference type="EMBL" id="GBM00881.1"/>
    </source>
</evidence>
<accession>A0A4Y2C8W5</accession>
<feature type="compositionally biased region" description="Acidic residues" evidence="1">
    <location>
        <begin position="220"/>
        <end position="229"/>
    </location>
</feature>
<protein>
    <submittedName>
        <fullName evidence="2">Uncharacterized protein</fullName>
    </submittedName>
</protein>
<gene>
    <name evidence="2" type="ORF">AVEN_257385_1</name>
</gene>
<organism evidence="2 3">
    <name type="scientific">Araneus ventricosus</name>
    <name type="common">Orbweaver spider</name>
    <name type="synonym">Epeira ventricosa</name>
    <dbReference type="NCBI Taxonomy" id="182803"/>
    <lineage>
        <taxon>Eukaryota</taxon>
        <taxon>Metazoa</taxon>
        <taxon>Ecdysozoa</taxon>
        <taxon>Arthropoda</taxon>
        <taxon>Chelicerata</taxon>
        <taxon>Arachnida</taxon>
        <taxon>Araneae</taxon>
        <taxon>Araneomorphae</taxon>
        <taxon>Entelegynae</taxon>
        <taxon>Araneoidea</taxon>
        <taxon>Araneidae</taxon>
        <taxon>Araneus</taxon>
    </lineage>
</organism>
<reference evidence="2 3" key="1">
    <citation type="journal article" date="2019" name="Sci. Rep.">
        <title>Orb-weaving spider Araneus ventricosus genome elucidates the spidroin gene catalogue.</title>
        <authorList>
            <person name="Kono N."/>
            <person name="Nakamura H."/>
            <person name="Ohtoshi R."/>
            <person name="Moran D.A.P."/>
            <person name="Shinohara A."/>
            <person name="Yoshida Y."/>
            <person name="Fujiwara M."/>
            <person name="Mori M."/>
            <person name="Tomita M."/>
            <person name="Arakawa K."/>
        </authorList>
    </citation>
    <scope>NUCLEOTIDE SEQUENCE [LARGE SCALE GENOMIC DNA]</scope>
</reference>
<dbReference type="Proteomes" id="UP000499080">
    <property type="component" value="Unassembled WGS sequence"/>
</dbReference>
<proteinExistence type="predicted"/>
<sequence>MFFISTFKVQVFNSYIPEIAVSVAPGYRIPEWKKDQRFSHPPIEGGPPTKRLAGKNAQGSANCFVRAVHTRMHPGMESLKSRTSANTRCHLPPESHLLQRPPQQGRTTRNLSSGVGIPQEKGSSKKPPSPFGSLNQHCHEPATIEHRFSEYRSTETSVNRKYSSRQNPDSELAGLIEESSGFEECGQGNIQDWLEYDMDDPGYQILANDENIVGVIDYQDPCDDDEEPSENDRAEKGPSTEEAFHCLETVIKWLEQQEECVVVISYSSCSSPQLDQVQEFARSQKIQNYW</sequence>
<name>A0A4Y2C8W5_ARAVE</name>
<evidence type="ECO:0000256" key="1">
    <source>
        <dbReference type="SAM" id="MobiDB-lite"/>
    </source>
</evidence>
<dbReference type="EMBL" id="BGPR01000161">
    <property type="protein sequence ID" value="GBM00881.1"/>
    <property type="molecule type" value="Genomic_DNA"/>
</dbReference>
<feature type="region of interest" description="Disordered" evidence="1">
    <location>
        <begin position="79"/>
        <end position="137"/>
    </location>
</feature>
<dbReference type="OrthoDB" id="125347at2759"/>
<feature type="compositionally biased region" description="Basic and acidic residues" evidence="1">
    <location>
        <begin position="230"/>
        <end position="240"/>
    </location>
</feature>
<dbReference type="AlphaFoldDB" id="A0A4Y2C8W5"/>
<comment type="caution">
    <text evidence="2">The sequence shown here is derived from an EMBL/GenBank/DDBJ whole genome shotgun (WGS) entry which is preliminary data.</text>
</comment>
<feature type="region of interest" description="Disordered" evidence="1">
    <location>
        <begin position="219"/>
        <end position="240"/>
    </location>
</feature>
<keyword evidence="3" id="KW-1185">Reference proteome</keyword>